<protein>
    <submittedName>
        <fullName evidence="3">Uncharacterized protein</fullName>
    </submittedName>
</protein>
<dbReference type="Proteomes" id="UP000677234">
    <property type="component" value="Chromosome"/>
</dbReference>
<reference evidence="3 5" key="1">
    <citation type="submission" date="2020-12" db="EMBL/GenBank/DDBJ databases">
        <title>strain FJAT-54423T represents a novel species of the genus Brevibacillus.</title>
        <authorList>
            <person name="Tang R."/>
        </authorList>
    </citation>
    <scope>NUCLEOTIDE SEQUENCE [LARGE SCALE GENOMIC DNA]</scope>
    <source>
        <strain evidence="3 5">FJAT-54423</strain>
    </source>
</reference>
<sequence length="362" mass="41490">MKRPTYTLSSMIKKVFRSGERSLPREEICSRLEESGLIAHLDMEAEALLTKVLQMKQSPVRVGRTDAIVEVTYQPHQLFDLAFRYLRDTQTPKTLEQIVAELRRQTQFGWNQITRLLQLDRDLRFVQFQGDVRWFLADWTVANDQVYQFCRSNGIAQISSRSLGHFLEQEAKIPPGAVFLPPLDDRFRLEGERLHIIVREDDICAEEEQEAEEDLLPGEDGGQVEWEIEEARLEAAPAEAPVSAPGLTELHTPGFPADAKADESSESPEATELQHEHHEQLHFEEEVPMNSVQTQSTIQEVQEMLRLALDRLQARNAEMSQEVVSHFQKSNMQAIELLMKEKHKNEQLALGIEQVLTASQQQ</sequence>
<evidence type="ECO:0000313" key="3">
    <source>
        <dbReference type="EMBL" id="QQE75638.1"/>
    </source>
</evidence>
<evidence type="ECO:0000313" key="5">
    <source>
        <dbReference type="Proteomes" id="UP000595847"/>
    </source>
</evidence>
<feature type="coiled-coil region" evidence="1">
    <location>
        <begin position="302"/>
        <end position="329"/>
    </location>
</feature>
<keyword evidence="6" id="KW-1185">Reference proteome</keyword>
<evidence type="ECO:0000313" key="4">
    <source>
        <dbReference type="EMBL" id="QUO42664.1"/>
    </source>
</evidence>
<name>A0A7T5EN52_9BACL</name>
<dbReference type="RefSeq" id="WP_198829159.1">
    <property type="nucleotide sequence ID" value="NZ_CP066308.1"/>
</dbReference>
<keyword evidence="1" id="KW-0175">Coiled coil</keyword>
<dbReference type="EMBL" id="CP066308">
    <property type="protein sequence ID" value="QQE75638.1"/>
    <property type="molecule type" value="Genomic_DNA"/>
</dbReference>
<gene>
    <name evidence="3" type="ORF">JD108_07070</name>
    <name evidence="4" type="ORF">KDJ56_06750</name>
</gene>
<accession>A0A7T5EN52</accession>
<dbReference type="EMBL" id="CP073708">
    <property type="protein sequence ID" value="QUO42664.1"/>
    <property type="molecule type" value="Genomic_DNA"/>
</dbReference>
<dbReference type="AlphaFoldDB" id="A0A7T5EN52"/>
<evidence type="ECO:0000313" key="6">
    <source>
        <dbReference type="Proteomes" id="UP000677234"/>
    </source>
</evidence>
<dbReference type="KEGG" id="bcop:JD108_07070"/>
<organism evidence="3 5">
    <name type="scientific">Brevibacillus composti</name>
    <dbReference type="NCBI Taxonomy" id="2796470"/>
    <lineage>
        <taxon>Bacteria</taxon>
        <taxon>Bacillati</taxon>
        <taxon>Bacillota</taxon>
        <taxon>Bacilli</taxon>
        <taxon>Bacillales</taxon>
        <taxon>Paenibacillaceae</taxon>
        <taxon>Brevibacillus</taxon>
    </lineage>
</organism>
<evidence type="ECO:0000256" key="2">
    <source>
        <dbReference type="SAM" id="MobiDB-lite"/>
    </source>
</evidence>
<proteinExistence type="predicted"/>
<feature type="region of interest" description="Disordered" evidence="2">
    <location>
        <begin position="252"/>
        <end position="281"/>
    </location>
</feature>
<evidence type="ECO:0000256" key="1">
    <source>
        <dbReference type="SAM" id="Coils"/>
    </source>
</evidence>
<feature type="compositionally biased region" description="Basic and acidic residues" evidence="2">
    <location>
        <begin position="272"/>
        <end position="281"/>
    </location>
</feature>
<dbReference type="Proteomes" id="UP000595847">
    <property type="component" value="Chromosome"/>
</dbReference>
<reference evidence="4" key="2">
    <citation type="submission" date="2021-04" db="EMBL/GenBank/DDBJ databases">
        <title>Brevibacillus composti FJAT-54423, complete genome.</title>
        <authorList>
            <person name="Tang R."/>
        </authorList>
    </citation>
    <scope>NUCLEOTIDE SEQUENCE</scope>
    <source>
        <strain evidence="4">FJAT-54424</strain>
    </source>
</reference>